<name>A0A7W8KL64_9DEIO</name>
<sequence>MTKVVLIVQGLIVTGEQVDVARDDVRELMVRPDGGAEIIVLEHAVIEGPGLTKSCPLLVIPRAEIGAVGTPAGQADVVMSPAEQLATLRRAFDRRR</sequence>
<comment type="caution">
    <text evidence="1">The sequence shown here is derived from an EMBL/GenBank/DDBJ whole genome shotgun (WGS) entry which is preliminary data.</text>
</comment>
<evidence type="ECO:0000313" key="2">
    <source>
        <dbReference type="Proteomes" id="UP000539473"/>
    </source>
</evidence>
<evidence type="ECO:0000313" key="1">
    <source>
        <dbReference type="EMBL" id="MBB5379298.1"/>
    </source>
</evidence>
<proteinExistence type="predicted"/>
<protein>
    <submittedName>
        <fullName evidence="1">Uncharacterized protein</fullName>
    </submittedName>
</protein>
<dbReference type="AlphaFoldDB" id="A0A7W8KL64"/>
<organism evidence="1 2">
    <name type="scientific">Deinococcus metalli</name>
    <dbReference type="NCBI Taxonomy" id="1141878"/>
    <lineage>
        <taxon>Bacteria</taxon>
        <taxon>Thermotogati</taxon>
        <taxon>Deinococcota</taxon>
        <taxon>Deinococci</taxon>
        <taxon>Deinococcales</taxon>
        <taxon>Deinococcaceae</taxon>
        <taxon>Deinococcus</taxon>
    </lineage>
</organism>
<reference evidence="1 2" key="1">
    <citation type="submission" date="2020-08" db="EMBL/GenBank/DDBJ databases">
        <title>Genomic Encyclopedia of Type Strains, Phase IV (KMG-IV): sequencing the most valuable type-strain genomes for metagenomic binning, comparative biology and taxonomic classification.</title>
        <authorList>
            <person name="Goeker M."/>
        </authorList>
    </citation>
    <scope>NUCLEOTIDE SEQUENCE [LARGE SCALE GENOMIC DNA]</scope>
    <source>
        <strain evidence="1 2">DSM 27521</strain>
    </source>
</reference>
<dbReference type="Proteomes" id="UP000539473">
    <property type="component" value="Unassembled WGS sequence"/>
</dbReference>
<dbReference type="RefSeq" id="WP_184116498.1">
    <property type="nucleotide sequence ID" value="NZ_JACHFK010000028.1"/>
</dbReference>
<dbReference type="EMBL" id="JACHFK010000028">
    <property type="protein sequence ID" value="MBB5379298.1"/>
    <property type="molecule type" value="Genomic_DNA"/>
</dbReference>
<accession>A0A7W8KL64</accession>
<gene>
    <name evidence="1" type="ORF">HNQ07_004813</name>
</gene>